<gene>
    <name evidence="1" type="ORF">F2Q70_00026714</name>
</gene>
<evidence type="ECO:0000313" key="1">
    <source>
        <dbReference type="EMBL" id="KAF2604010.1"/>
    </source>
</evidence>
<reference evidence="1" key="1">
    <citation type="submission" date="2019-12" db="EMBL/GenBank/DDBJ databases">
        <title>Genome sequencing and annotation of Brassica cretica.</title>
        <authorList>
            <person name="Studholme D.J."/>
            <person name="Sarris P.F."/>
        </authorList>
    </citation>
    <scope>NUCLEOTIDE SEQUENCE</scope>
    <source>
        <strain evidence="1">PFS-102/07</strain>
        <tissue evidence="1">Leaf</tissue>
    </source>
</reference>
<comment type="caution">
    <text evidence="1">The sequence shown here is derived from an EMBL/GenBank/DDBJ whole genome shotgun (WGS) entry which is preliminary data.</text>
</comment>
<dbReference type="EMBL" id="QGKY02000094">
    <property type="protein sequence ID" value="KAF2604010.1"/>
    <property type="molecule type" value="Genomic_DNA"/>
</dbReference>
<accession>A0A8S9L736</accession>
<name>A0A8S9L736_BRACR</name>
<proteinExistence type="predicted"/>
<dbReference type="AlphaFoldDB" id="A0A8S9L736"/>
<sequence>MRSIDGRPYAAARYVFFCSSVFFSVATKGISVNELVTWMVFGEVMPDRSVVGWILRDGKGEMKCLREASSILRDLHPKRSKSETDLEQCVAEKSEANTAYEDIFEIEAARREVDLHFEVARICNTAPSECGAKSITLCLEDFKSLSEGAKQFDKLVNMKAAAALAQVGAVRASEIKTLKKLEAHKRRLRS</sequence>
<organism evidence="1">
    <name type="scientific">Brassica cretica</name>
    <name type="common">Mustard</name>
    <dbReference type="NCBI Taxonomy" id="69181"/>
    <lineage>
        <taxon>Eukaryota</taxon>
        <taxon>Viridiplantae</taxon>
        <taxon>Streptophyta</taxon>
        <taxon>Embryophyta</taxon>
        <taxon>Tracheophyta</taxon>
        <taxon>Spermatophyta</taxon>
        <taxon>Magnoliopsida</taxon>
        <taxon>eudicotyledons</taxon>
        <taxon>Gunneridae</taxon>
        <taxon>Pentapetalae</taxon>
        <taxon>rosids</taxon>
        <taxon>malvids</taxon>
        <taxon>Brassicales</taxon>
        <taxon>Brassicaceae</taxon>
        <taxon>Brassiceae</taxon>
        <taxon>Brassica</taxon>
    </lineage>
</organism>
<protein>
    <submittedName>
        <fullName evidence="1">Uncharacterized protein</fullName>
    </submittedName>
</protein>